<keyword evidence="9" id="KW-0346">Stress response</keyword>
<reference evidence="9" key="1">
    <citation type="journal article" name="Biology">
        <title>Transcriptional Responses of the Heat Shock Protein 20 (Hsp20) and 40 (Hsp40) Genes to Temperature Stress and Alteration of Life Cycle Stages in the Harmful Alga Scrippsiella trochoidea (Dinophyceae).</title>
        <authorList>
            <person name="Deng Y."/>
            <person name="Hu Z."/>
            <person name="Shang L."/>
            <person name="Chai Z."/>
            <person name="Tang Y.Z."/>
        </authorList>
    </citation>
    <scope>NUCLEOTIDE SEQUENCE</scope>
    <source>
        <strain evidence="9">IOCAS-St-1</strain>
    </source>
</reference>
<dbReference type="GO" id="GO:0005524">
    <property type="term" value="F:ATP binding"/>
    <property type="evidence" value="ECO:0007669"/>
    <property type="project" value="InterPro"/>
</dbReference>
<dbReference type="GO" id="GO:0009408">
    <property type="term" value="P:response to heat"/>
    <property type="evidence" value="ECO:0007669"/>
    <property type="project" value="InterPro"/>
</dbReference>
<protein>
    <submittedName>
        <fullName evidence="9">Heat shock protein 40</fullName>
    </submittedName>
</protein>
<dbReference type="EMBL" id="MN698835">
    <property type="protein sequence ID" value="QRG27097.1"/>
    <property type="molecule type" value="mRNA"/>
</dbReference>
<dbReference type="Gene3D" id="1.10.287.110">
    <property type="entry name" value="DnaJ domain"/>
    <property type="match status" value="1"/>
</dbReference>
<dbReference type="FunFam" id="2.10.230.10:FF:000002">
    <property type="entry name" value="Molecular chaperone DnaJ"/>
    <property type="match status" value="1"/>
</dbReference>
<accession>A0A890C5L0</accession>
<dbReference type="GO" id="GO:0042026">
    <property type="term" value="P:protein refolding"/>
    <property type="evidence" value="ECO:0007669"/>
    <property type="project" value="TreeGrafter"/>
</dbReference>
<dbReference type="PROSITE" id="PS50076">
    <property type="entry name" value="DNAJ_2"/>
    <property type="match status" value="1"/>
</dbReference>
<organism evidence="9">
    <name type="scientific">Scrippsiella trochoidea</name>
    <name type="common">Dinoflagellate</name>
    <name type="synonym">Glenodinium trochoideum</name>
    <dbReference type="NCBI Taxonomy" id="71861"/>
    <lineage>
        <taxon>Eukaryota</taxon>
        <taxon>Sar</taxon>
        <taxon>Alveolata</taxon>
        <taxon>Dinophyceae</taxon>
        <taxon>Peridiniales</taxon>
        <taxon>Peridiniaceae</taxon>
        <taxon>Scrippsiella</taxon>
    </lineage>
</organism>
<keyword evidence="3 6" id="KW-0863">Zinc-finger</keyword>
<keyword evidence="4 6" id="KW-0862">Zinc</keyword>
<dbReference type="Pfam" id="PF00226">
    <property type="entry name" value="DnaJ"/>
    <property type="match status" value="1"/>
</dbReference>
<evidence type="ECO:0000259" key="8">
    <source>
        <dbReference type="PROSITE" id="PS51188"/>
    </source>
</evidence>
<dbReference type="GO" id="GO:0008270">
    <property type="term" value="F:zinc ion binding"/>
    <property type="evidence" value="ECO:0007669"/>
    <property type="project" value="UniProtKB-KW"/>
</dbReference>
<dbReference type="SUPFAM" id="SSF57938">
    <property type="entry name" value="DnaJ/Hsp40 cysteine-rich domain"/>
    <property type="match status" value="1"/>
</dbReference>
<evidence type="ECO:0000259" key="7">
    <source>
        <dbReference type="PROSITE" id="PS50076"/>
    </source>
</evidence>
<dbReference type="InterPro" id="IPR036869">
    <property type="entry name" value="J_dom_sf"/>
</dbReference>
<dbReference type="PANTHER" id="PTHR43096">
    <property type="entry name" value="DNAJ HOMOLOG 1, MITOCHONDRIAL-RELATED"/>
    <property type="match status" value="1"/>
</dbReference>
<dbReference type="Gene3D" id="2.60.260.20">
    <property type="entry name" value="Urease metallochaperone UreE, N-terminal domain"/>
    <property type="match status" value="2"/>
</dbReference>
<sequence>MEGGRLLPRPAGDVAWSVFARGVPAPRGSPLLLRSLAASATGAPGVPAAERRRHAGRFSLAAGAVAFAGAVSAAISRRARHGRAGRMARKARGGEEDFYQVLGVNYNANDREIKSAFRRLARQYHPDVNKEEGAQDKFQQIARAYEVLSDGDKRRRYDQFGQAAVDGASASGPDMSGMDLDDILSDVFGSFFGGGMGGMGGMGGRGRKKRRRVAPERGADLQVEVDLPFKTGVFGADWVVQVRREERCIKCEGRGIKKKAKNTSCRMCNGAGVTLQVMSTPLGVMQTQQTCPHCGGSGTDPSAVCRGCRGKGTIQQVKEVSVAVPAGVTSGDQLRLKSEGDKGTRGGPTGDLYVTCKVQGSDEFRRKGFDIFTEHEISIFDAMLGTSLEVRTVDGVEEMEVPAGTQPDSRLRLCGHGVPKLGRRGERGDHIVSVKVEVPQKLSEKQRELAEQLRDAMAA</sequence>
<dbReference type="InterPro" id="IPR002939">
    <property type="entry name" value="DnaJ_C"/>
</dbReference>
<keyword evidence="2" id="KW-0677">Repeat</keyword>
<dbReference type="FunFam" id="2.60.260.20:FF:000005">
    <property type="entry name" value="Chaperone protein dnaJ 1, mitochondrial"/>
    <property type="match status" value="1"/>
</dbReference>
<feature type="domain" description="J" evidence="7">
    <location>
        <begin position="97"/>
        <end position="161"/>
    </location>
</feature>
<dbReference type="Gene3D" id="2.10.230.10">
    <property type="entry name" value="Heat shock protein DnaJ, cysteine-rich domain"/>
    <property type="match status" value="1"/>
</dbReference>
<keyword evidence="5" id="KW-0143">Chaperone</keyword>
<evidence type="ECO:0000256" key="2">
    <source>
        <dbReference type="ARBA" id="ARBA00022737"/>
    </source>
</evidence>
<evidence type="ECO:0000256" key="1">
    <source>
        <dbReference type="ARBA" id="ARBA00022723"/>
    </source>
</evidence>
<dbReference type="Pfam" id="PF00684">
    <property type="entry name" value="DnaJ_CXXCXGXG"/>
    <property type="match status" value="1"/>
</dbReference>
<dbReference type="Pfam" id="PF01556">
    <property type="entry name" value="DnaJ_C"/>
    <property type="match status" value="1"/>
</dbReference>
<dbReference type="HAMAP" id="MF_01152">
    <property type="entry name" value="DnaJ"/>
    <property type="match status" value="1"/>
</dbReference>
<dbReference type="InterPro" id="IPR018253">
    <property type="entry name" value="DnaJ_domain_CS"/>
</dbReference>
<dbReference type="InterPro" id="IPR012724">
    <property type="entry name" value="DnaJ"/>
</dbReference>
<evidence type="ECO:0000256" key="4">
    <source>
        <dbReference type="ARBA" id="ARBA00022833"/>
    </source>
</evidence>
<dbReference type="InterPro" id="IPR001305">
    <property type="entry name" value="HSP_DnaJ_Cys-rich_dom"/>
</dbReference>
<dbReference type="SMART" id="SM00271">
    <property type="entry name" value="DnaJ"/>
    <property type="match status" value="1"/>
</dbReference>
<dbReference type="SUPFAM" id="SSF49493">
    <property type="entry name" value="HSP40/DnaJ peptide-binding domain"/>
    <property type="match status" value="2"/>
</dbReference>
<dbReference type="InterPro" id="IPR008971">
    <property type="entry name" value="HSP40/DnaJ_pept-bd"/>
</dbReference>
<evidence type="ECO:0000313" key="9">
    <source>
        <dbReference type="EMBL" id="QRG27097.1"/>
    </source>
</evidence>
<dbReference type="NCBIfam" id="TIGR02349">
    <property type="entry name" value="DnaJ_bact"/>
    <property type="match status" value="1"/>
</dbReference>
<dbReference type="GO" id="GO:0031072">
    <property type="term" value="F:heat shock protein binding"/>
    <property type="evidence" value="ECO:0007669"/>
    <property type="project" value="InterPro"/>
</dbReference>
<evidence type="ECO:0000256" key="5">
    <source>
        <dbReference type="ARBA" id="ARBA00023186"/>
    </source>
</evidence>
<evidence type="ECO:0000256" key="3">
    <source>
        <dbReference type="ARBA" id="ARBA00022771"/>
    </source>
</evidence>
<dbReference type="CDD" id="cd10747">
    <property type="entry name" value="DnaJ_C"/>
    <property type="match status" value="1"/>
</dbReference>
<dbReference type="PROSITE" id="PS00636">
    <property type="entry name" value="DNAJ_1"/>
    <property type="match status" value="1"/>
</dbReference>
<dbReference type="CDD" id="cd10719">
    <property type="entry name" value="DnaJ_zf"/>
    <property type="match status" value="1"/>
</dbReference>
<dbReference type="CDD" id="cd06257">
    <property type="entry name" value="DnaJ"/>
    <property type="match status" value="1"/>
</dbReference>
<dbReference type="GO" id="GO:0005737">
    <property type="term" value="C:cytoplasm"/>
    <property type="evidence" value="ECO:0007669"/>
    <property type="project" value="TreeGrafter"/>
</dbReference>
<dbReference type="NCBIfam" id="NF008035">
    <property type="entry name" value="PRK10767.1"/>
    <property type="match status" value="1"/>
</dbReference>
<evidence type="ECO:0000256" key="6">
    <source>
        <dbReference type="PROSITE-ProRule" id="PRU00546"/>
    </source>
</evidence>
<name>A0A890C5L0_SCRTR</name>
<dbReference type="InterPro" id="IPR036410">
    <property type="entry name" value="HSP_DnaJ_Cys-rich_dom_sf"/>
</dbReference>
<dbReference type="InterPro" id="IPR001623">
    <property type="entry name" value="DnaJ_domain"/>
</dbReference>
<dbReference type="PROSITE" id="PS51188">
    <property type="entry name" value="ZF_CR"/>
    <property type="match status" value="1"/>
</dbReference>
<dbReference type="PANTHER" id="PTHR43096:SF10">
    <property type="entry name" value="CHAPERONE PROTEIN DNAJ A6, CHLOROPLASTIC"/>
    <property type="match status" value="1"/>
</dbReference>
<feature type="domain" description="CR-type" evidence="8">
    <location>
        <begin position="235"/>
        <end position="317"/>
    </location>
</feature>
<gene>
    <name evidence="9" type="primary">Hsp40</name>
</gene>
<proteinExistence type="evidence at transcript level"/>
<dbReference type="PRINTS" id="PR00625">
    <property type="entry name" value="JDOMAIN"/>
</dbReference>
<dbReference type="GO" id="GO:0051082">
    <property type="term" value="F:unfolded protein binding"/>
    <property type="evidence" value="ECO:0007669"/>
    <property type="project" value="InterPro"/>
</dbReference>
<dbReference type="AlphaFoldDB" id="A0A890C5L0"/>
<keyword evidence="1 6" id="KW-0479">Metal-binding</keyword>
<feature type="zinc finger region" description="CR-type" evidence="6">
    <location>
        <begin position="235"/>
        <end position="317"/>
    </location>
</feature>
<dbReference type="SUPFAM" id="SSF46565">
    <property type="entry name" value="Chaperone J-domain"/>
    <property type="match status" value="1"/>
</dbReference>